<dbReference type="KEGG" id="pdm:ADU72_0152"/>
<dbReference type="EMBL" id="CP012289">
    <property type="protein sequence ID" value="AMV68158.1"/>
    <property type="molecule type" value="Genomic_DNA"/>
</dbReference>
<evidence type="ECO:0000313" key="32">
    <source>
        <dbReference type="EMBL" id="AMV66601.1"/>
    </source>
</evidence>
<dbReference type="AlphaFoldDB" id="A0A143AV22"/>
<dbReference type="EMBL" id="CP012288">
    <property type="protein sequence ID" value="AMV67140.1"/>
    <property type="molecule type" value="Genomic_DNA"/>
</dbReference>
<dbReference type="KEGG" id="pdm:ADU72_0989"/>
<evidence type="ECO:0000313" key="55">
    <source>
        <dbReference type="EMBL" id="AMV68158.1"/>
    </source>
</evidence>
<dbReference type="InterPro" id="IPR029261">
    <property type="entry name" value="Transposase_Znf"/>
</dbReference>
<dbReference type="EMBL" id="CP012288">
    <property type="protein sequence ID" value="AMV66555.1"/>
    <property type="molecule type" value="Genomic_DNA"/>
</dbReference>
<evidence type="ECO:0000313" key="34">
    <source>
        <dbReference type="EMBL" id="AMV66862.1"/>
    </source>
</evidence>
<dbReference type="EMBL" id="CP012275">
    <property type="protein sequence ID" value="AMV63657.1"/>
    <property type="molecule type" value="Genomic_DNA"/>
</dbReference>
<dbReference type="KEGG" id="pdm:ADU72_1826"/>
<evidence type="ECO:0000313" key="12">
    <source>
        <dbReference type="EMBL" id="AMV62777.1"/>
    </source>
</evidence>
<dbReference type="PANTHER" id="PTHR33498:SF1">
    <property type="entry name" value="TRANSPOSASE FOR INSERTION SEQUENCE ELEMENT IS1557"/>
    <property type="match status" value="1"/>
</dbReference>
<evidence type="ECO:0000313" key="57">
    <source>
        <dbReference type="EMBL" id="AMV68352.1"/>
    </source>
</evidence>
<dbReference type="KEGG" id="pdm:ADU72_2020"/>
<evidence type="ECO:0000313" key="49">
    <source>
        <dbReference type="EMBL" id="AMV67751.1"/>
    </source>
</evidence>
<dbReference type="EMBL" id="CP012288">
    <property type="protein sequence ID" value="AMV66984.1"/>
    <property type="molecule type" value="Genomic_DNA"/>
</dbReference>
<dbReference type="EMBL" id="CP012275">
    <property type="protein sequence ID" value="AMV63582.1"/>
    <property type="molecule type" value="Genomic_DNA"/>
</dbReference>
<evidence type="ECO:0000313" key="40">
    <source>
        <dbReference type="EMBL" id="AMV67329.1"/>
    </source>
</evidence>
<evidence type="ECO:0000313" key="29">
    <source>
        <dbReference type="EMBL" id="AMV66387.1"/>
    </source>
</evidence>
<dbReference type="EMBL" id="CP012275">
    <property type="protein sequence ID" value="AMV63068.1"/>
    <property type="molecule type" value="Genomic_DNA"/>
</dbReference>
<evidence type="ECO:0000313" key="42">
    <source>
        <dbReference type="EMBL" id="AMV67354.1"/>
    </source>
</evidence>
<dbReference type="EMBL" id="CP012288">
    <property type="protein sequence ID" value="AMV66708.1"/>
    <property type="molecule type" value="Genomic_DNA"/>
</dbReference>
<dbReference type="EMBL" id="CP012275">
    <property type="protein sequence ID" value="AMV63508.1"/>
    <property type="molecule type" value="Genomic_DNA"/>
</dbReference>
<evidence type="ECO:0000313" key="46">
    <source>
        <dbReference type="EMBL" id="AMV67696.1"/>
    </source>
</evidence>
<gene>
    <name evidence="4" type="ORF">ADU70_0328</name>
    <name evidence="5" type="ORF">ADU70_0381</name>
    <name evidence="6" type="ORF">ADU70_0394</name>
    <name evidence="7" type="ORF">ADU70_0656</name>
    <name evidence="8" type="ORF">ADU70_0703</name>
    <name evidence="9" type="ORF">ADU70_0748</name>
    <name evidence="10" type="ORF">ADU70_0895</name>
    <name evidence="11" type="ORF">ADU70_1087</name>
    <name evidence="12" type="ORF">ADU70_1287</name>
    <name evidence="13" type="ORF">ADU70_1374</name>
    <name evidence="14" type="ORF">ADU70_1407</name>
    <name evidence="15" type="ORF">ADU70_1529</name>
    <name evidence="16" type="ORF">ADU70_1588</name>
    <name evidence="17" type="ORF">ADU70_1646</name>
    <name evidence="18" type="ORF">ADU70_1706</name>
    <name evidence="19" type="ORF">ADU70_1772</name>
    <name evidence="20" type="ORF">ADU70_1920</name>
    <name evidence="21" type="ORF">ADU70_1998</name>
    <name evidence="22" type="ORF">ADU70_2042</name>
    <name evidence="23" type="ORF">ADU70_2116</name>
    <name evidence="24" type="ORF">ADU70_2195</name>
    <name evidence="25" type="ORF">ADU70_2213</name>
    <name evidence="26" type="ORF">ADU70_2222</name>
    <name evidence="55" type="ORF">ADU72_0002</name>
    <name evidence="56" type="ORF">ADU72_0152</name>
    <name evidence="57" type="ORF">ADU72_0165</name>
    <name evidence="27" type="ORF">ADU72_0290</name>
    <name evidence="28" type="ORF">ADU72_0390</name>
    <name evidence="29" type="ORF">ADU72_0438</name>
    <name evidence="30" type="ORF">ADU72_0535</name>
    <name evidence="31" type="ORF">ADU72_0610</name>
    <name evidence="32" type="ORF">ADU72_0656</name>
    <name evidence="33" type="ORF">ADU72_0763</name>
    <name evidence="34" type="ORF">ADU72_0921</name>
    <name evidence="35" type="ORF">ADU72_0989</name>
    <name evidence="36" type="ORF">ADU72_1049</name>
    <name evidence="37" type="ORF">ADU72_1207</name>
    <name evidence="38" type="ORF">ADU72_1292</name>
    <name evidence="39" type="ORF">ADU72_1325</name>
    <name evidence="40" type="ORF">ADU72_1400</name>
    <name evidence="41" type="ORF">ADU72_1409</name>
    <name evidence="42" type="ORF">ADU72_1425</name>
    <name evidence="43" type="ORF">ADU72_1514</name>
    <name evidence="44" type="ORF">ADU72_1646</name>
    <name evidence="45" type="ORF">ADU72_1691</name>
    <name evidence="46" type="ORF">ADU72_1771</name>
    <name evidence="47" type="ORF">ADU72_1797</name>
    <name evidence="48" type="ORF">ADU72_1809</name>
    <name evidence="49" type="ORF">ADU72_1826</name>
    <name evidence="50" type="ORF">ADU72_1846</name>
    <name evidence="51" type="ORF">ADU72_1891</name>
    <name evidence="52" type="ORF">ADU72_1976</name>
    <name evidence="53" type="ORF">ADU72_2020</name>
    <name evidence="54" type="ORF">ADU72_2067</name>
</gene>
<dbReference type="Pfam" id="PF01610">
    <property type="entry name" value="DDE_Tnp_ISL3"/>
    <property type="match status" value="1"/>
</dbReference>
<evidence type="ECO:0000313" key="9">
    <source>
        <dbReference type="EMBL" id="AMV62246.1"/>
    </source>
</evidence>
<dbReference type="EMBL" id="CP012288">
    <property type="protein sequence ID" value="AMV66387.1"/>
    <property type="molecule type" value="Genomic_DNA"/>
</dbReference>
<dbReference type="KEGG" id="pdm:ADU72_1049"/>
<dbReference type="EMBL" id="CP012275">
    <property type="protein sequence ID" value="AMV63124.1"/>
    <property type="molecule type" value="Genomic_DNA"/>
</dbReference>
<evidence type="ECO:0000313" key="59">
    <source>
        <dbReference type="Proteomes" id="UP000076405"/>
    </source>
</evidence>
<dbReference type="InterPro" id="IPR002560">
    <property type="entry name" value="Transposase_DDE"/>
</dbReference>
<dbReference type="KEGG" id="pdm:ADU72_1846"/>
<dbReference type="EMBL" id="CP012275">
    <property type="protein sequence ID" value="AMV62891.1"/>
    <property type="molecule type" value="Genomic_DNA"/>
</dbReference>
<dbReference type="Pfam" id="PF13542">
    <property type="entry name" value="HTH_Tnp_ISL3"/>
    <property type="match status" value="1"/>
</dbReference>
<geneLocation type="plasmid" evidence="58">
    <name>pl21535-3</name>
</geneLocation>
<dbReference type="EMBL" id="CP012288">
    <property type="protein sequence ID" value="AMV67812.1"/>
    <property type="molecule type" value="Genomic_DNA"/>
</dbReference>
<evidence type="ECO:0000313" key="25">
    <source>
        <dbReference type="EMBL" id="AMV63675.1"/>
    </source>
</evidence>
<dbReference type="EMBL" id="CP012288">
    <property type="protein sequence ID" value="AMV67571.1"/>
    <property type="molecule type" value="Genomic_DNA"/>
</dbReference>
<geneLocation type="plasmid" evidence="55">
    <name>pL21535-1</name>
</geneLocation>
<dbReference type="EMBL" id="CP012275">
    <property type="protein sequence ID" value="AMV63013.1"/>
    <property type="molecule type" value="Genomic_DNA"/>
</dbReference>
<dbReference type="KEGG" id="pdm:ADU72_1891"/>
<dbReference type="EMBL" id="CP012288">
    <property type="protein sequence ID" value="AMV66601.1"/>
    <property type="molecule type" value="Genomic_DNA"/>
</dbReference>
<evidence type="ECO:0000313" key="27">
    <source>
        <dbReference type="EMBL" id="AMV66239.1"/>
    </source>
</evidence>
<dbReference type="KEGG" id="pdm:ADU72_1809"/>
<dbReference type="EMBL" id="CP012275">
    <property type="protein sequence ID" value="AMV62581.1"/>
    <property type="molecule type" value="Genomic_DNA"/>
</dbReference>
<dbReference type="KEGG" id="pdm:ADU72_0002"/>
<dbReference type="KEGG" id="pdm:ADU72_0165"/>
<dbReference type="KEGG" id="pdm:ADU72_1292"/>
<evidence type="ECO:0000313" key="5">
    <source>
        <dbReference type="EMBL" id="AMV61881.1"/>
    </source>
</evidence>
<geneLocation type="plasmid" evidence="56">
    <name>pL21535-3</name>
</geneLocation>
<dbReference type="KEGG" id="pdm:ADU72_0921"/>
<dbReference type="Pfam" id="PF14690">
    <property type="entry name" value="Zn_ribbon_ISL3"/>
    <property type="match status" value="1"/>
</dbReference>
<dbReference type="Proteomes" id="UP000076244">
    <property type="component" value="Plasmid pL21535-1"/>
</dbReference>
<evidence type="ECO:0000313" key="31">
    <source>
        <dbReference type="EMBL" id="AMV66555.1"/>
    </source>
</evidence>
<evidence type="ECO:0000313" key="44">
    <source>
        <dbReference type="EMBL" id="AMV67571.1"/>
    </source>
</evidence>
<dbReference type="Proteomes" id="UP000076405">
    <property type="component" value="Chromosome"/>
</dbReference>
<dbReference type="EMBL" id="CP012288">
    <property type="protein sequence ID" value="AMV66480.1"/>
    <property type="molecule type" value="Genomic_DNA"/>
</dbReference>
<dbReference type="EMBL" id="CP012275">
    <property type="protein sequence ID" value="AMV63386.1"/>
    <property type="molecule type" value="Genomic_DNA"/>
</dbReference>
<evidence type="ECO:0000313" key="30">
    <source>
        <dbReference type="EMBL" id="AMV66480.1"/>
    </source>
</evidence>
<dbReference type="EMBL" id="CP012288">
    <property type="protein sequence ID" value="AMV66339.1"/>
    <property type="molecule type" value="Genomic_DNA"/>
</dbReference>
<name>A0A143AV22_9LACO</name>
<dbReference type="EMBL" id="CP012275">
    <property type="protein sequence ID" value="AMV61881.1"/>
    <property type="molecule type" value="Genomic_DNA"/>
</dbReference>
<dbReference type="EMBL" id="CP012288">
    <property type="protein sequence ID" value="AMV67941.1"/>
    <property type="molecule type" value="Genomic_DNA"/>
</dbReference>
<evidence type="ECO:0000313" key="8">
    <source>
        <dbReference type="EMBL" id="AMV62201.1"/>
    </source>
</evidence>
<dbReference type="Proteomes" id="UP000076244">
    <property type="component" value="Plasmid pL21535-3"/>
</dbReference>
<dbReference type="EMBL" id="CP012288">
    <property type="protein sequence ID" value="AMV67441.1"/>
    <property type="molecule type" value="Genomic_DNA"/>
</dbReference>
<evidence type="ECO:0000313" key="16">
    <source>
        <dbReference type="EMBL" id="AMV63068.1"/>
    </source>
</evidence>
<dbReference type="EMBL" id="CP012275">
    <property type="protein sequence ID" value="AMV63675.1"/>
    <property type="molecule type" value="Genomic_DNA"/>
</dbReference>
<dbReference type="KEGG" id="pdm:ADU72_1325"/>
<evidence type="ECO:0000313" key="10">
    <source>
        <dbReference type="EMBL" id="AMV62389.1"/>
    </source>
</evidence>
<dbReference type="EMBL" id="CP012275">
    <property type="protein sequence ID" value="AMV62860.1"/>
    <property type="molecule type" value="Genomic_DNA"/>
</dbReference>
<dbReference type="KEGG" id="pdm:ADU72_1425"/>
<dbReference type="EMBL" id="CP012291">
    <property type="protein sequence ID" value="AMV68339.1"/>
    <property type="molecule type" value="Genomic_DNA"/>
</dbReference>
<evidence type="ECO:0000313" key="13">
    <source>
        <dbReference type="EMBL" id="AMV62860.1"/>
    </source>
</evidence>
<dbReference type="EMBL" id="CP012288">
    <property type="protein sequence ID" value="AMV66239.1"/>
    <property type="molecule type" value="Genomic_DNA"/>
</dbReference>
<dbReference type="EMBL" id="CP012288">
    <property type="protein sequence ID" value="AMV67256.1"/>
    <property type="molecule type" value="Genomic_DNA"/>
</dbReference>
<dbReference type="KEGG" id="pdm:ADU72_1400"/>
<evidence type="ECO:0000313" key="19">
    <source>
        <dbReference type="EMBL" id="AMV63242.1"/>
    </source>
</evidence>
<dbReference type="EMBL" id="CP012288">
    <property type="protein sequence ID" value="AMV67897.1"/>
    <property type="molecule type" value="Genomic_DNA"/>
</dbReference>
<evidence type="ECO:0000313" key="23">
    <source>
        <dbReference type="EMBL" id="AMV63582.1"/>
    </source>
</evidence>
<dbReference type="EMBL" id="CP012275">
    <property type="protein sequence ID" value="AMV62777.1"/>
    <property type="molecule type" value="Genomic_DNA"/>
</dbReference>
<evidence type="ECO:0000313" key="43">
    <source>
        <dbReference type="EMBL" id="AMV67441.1"/>
    </source>
</evidence>
<dbReference type="KEGG" id="pdm:ADU72_2067"/>
<dbReference type="EMBL" id="CP012288">
    <property type="protein sequence ID" value="AMV67769.1"/>
    <property type="molecule type" value="Genomic_DNA"/>
</dbReference>
<dbReference type="KEGG" id="pdm:ADU72_1514"/>
<accession>A0A143AV22</accession>
<dbReference type="EMBL" id="CP012288">
    <property type="protein sequence ID" value="AMV67225.1"/>
    <property type="molecule type" value="Genomic_DNA"/>
</dbReference>
<evidence type="ECO:0000313" key="54">
    <source>
        <dbReference type="EMBL" id="AMV67988.1"/>
    </source>
</evidence>
<dbReference type="EMBL" id="CP012275">
    <property type="protein sequence ID" value="AMV63464.1"/>
    <property type="molecule type" value="Genomic_DNA"/>
</dbReference>
<evidence type="ECO:0000313" key="56">
    <source>
        <dbReference type="EMBL" id="AMV68339.1"/>
    </source>
</evidence>
<dbReference type="EMBL" id="CP012288">
    <property type="protein sequence ID" value="AMV66862.1"/>
    <property type="molecule type" value="Genomic_DNA"/>
</dbReference>
<dbReference type="EMBL" id="CP012288">
    <property type="protein sequence ID" value="AMV67751.1"/>
    <property type="molecule type" value="Genomic_DNA"/>
</dbReference>
<evidence type="ECO:0000313" key="37">
    <source>
        <dbReference type="EMBL" id="AMV67140.1"/>
    </source>
</evidence>
<dbReference type="KEGG" id="pdm:ADU72_0390"/>
<evidence type="ECO:0000313" key="36">
    <source>
        <dbReference type="EMBL" id="AMV66984.1"/>
    </source>
</evidence>
<dbReference type="KEGG" id="pdm:ADU72_0763"/>
<evidence type="ECO:0000313" key="28">
    <source>
        <dbReference type="EMBL" id="AMV66339.1"/>
    </source>
</evidence>
<evidence type="ECO:0000313" key="48">
    <source>
        <dbReference type="EMBL" id="AMV67734.1"/>
    </source>
</evidence>
<evidence type="ECO:0000313" key="38">
    <source>
        <dbReference type="EMBL" id="AMV67225.1"/>
    </source>
</evidence>
<feature type="domain" description="Transposase IS204/IS1001/IS1096/IS1165 DDE" evidence="1">
    <location>
        <begin position="176"/>
        <end position="424"/>
    </location>
</feature>
<dbReference type="KEGG" id="pdm:ADU72_1646"/>
<evidence type="ECO:0000313" key="21">
    <source>
        <dbReference type="EMBL" id="AMV63464.1"/>
    </source>
</evidence>
<dbReference type="KEGG" id="pdm:ADU72_0438"/>
<evidence type="ECO:0000313" key="41">
    <source>
        <dbReference type="EMBL" id="AMV67338.1"/>
    </source>
</evidence>
<evidence type="ECO:0000313" key="58">
    <source>
        <dbReference type="Proteomes" id="UP000076244"/>
    </source>
</evidence>
<evidence type="ECO:0000313" key="18">
    <source>
        <dbReference type="EMBL" id="AMV63176.1"/>
    </source>
</evidence>
<dbReference type="NCBIfam" id="NF033550">
    <property type="entry name" value="transpos_ISL3"/>
    <property type="match status" value="1"/>
</dbReference>
<proteinExistence type="predicted"/>
<dbReference type="Proteomes" id="UP000076244">
    <property type="component" value="Chromosome"/>
</dbReference>
<evidence type="ECO:0000313" key="26">
    <source>
        <dbReference type="EMBL" id="AMV63684.1"/>
    </source>
</evidence>
<evidence type="ECO:0000313" key="15">
    <source>
        <dbReference type="EMBL" id="AMV63013.1"/>
    </source>
</evidence>
<evidence type="ECO:0000313" key="39">
    <source>
        <dbReference type="EMBL" id="AMV67256.1"/>
    </source>
</evidence>
<dbReference type="EMBL" id="CP012275">
    <property type="protein sequence ID" value="AMV61894.1"/>
    <property type="molecule type" value="Genomic_DNA"/>
</dbReference>
<dbReference type="KEGG" id="pdm:ADU72_1771"/>
<evidence type="ECO:0000313" key="4">
    <source>
        <dbReference type="EMBL" id="AMV61828.1"/>
    </source>
</evidence>
<evidence type="ECO:0000313" key="7">
    <source>
        <dbReference type="EMBL" id="AMV62156.1"/>
    </source>
</evidence>
<dbReference type="EMBL" id="CP012288">
    <property type="protein sequence ID" value="AMV67329.1"/>
    <property type="molecule type" value="Genomic_DNA"/>
</dbReference>
<dbReference type="KEGG" id="pdm:ADU72_0610"/>
<dbReference type="EMBL" id="CP012288">
    <property type="protein sequence ID" value="AMV67988.1"/>
    <property type="molecule type" value="Genomic_DNA"/>
</dbReference>
<evidence type="ECO:0000259" key="3">
    <source>
        <dbReference type="Pfam" id="PF14690"/>
    </source>
</evidence>
<dbReference type="KEGG" id="pdm:ADU72_0535"/>
<evidence type="ECO:0000313" key="50">
    <source>
        <dbReference type="EMBL" id="AMV67769.1"/>
    </source>
</evidence>
<geneLocation type="plasmid" evidence="58">
    <name>pl21535-1</name>
</geneLocation>
<evidence type="ECO:0000313" key="24">
    <source>
        <dbReference type="EMBL" id="AMV63657.1"/>
    </source>
</evidence>
<evidence type="ECO:0000313" key="45">
    <source>
        <dbReference type="EMBL" id="AMV67616.1"/>
    </source>
</evidence>
<dbReference type="EMBL" id="CP012288">
    <property type="protein sequence ID" value="AMV67696.1"/>
    <property type="molecule type" value="Genomic_DNA"/>
</dbReference>
<dbReference type="KEGG" id="pdm:ADU72_1797"/>
<dbReference type="EMBL" id="CP012288">
    <property type="protein sequence ID" value="AMV67734.1"/>
    <property type="molecule type" value="Genomic_DNA"/>
</dbReference>
<dbReference type="EMBL" id="CP012275">
    <property type="protein sequence ID" value="AMV63176.1"/>
    <property type="molecule type" value="Genomic_DNA"/>
</dbReference>
<dbReference type="EMBL" id="CP012288">
    <property type="protein sequence ID" value="AMV66930.1"/>
    <property type="molecule type" value="Genomic_DNA"/>
</dbReference>
<evidence type="ECO:0000313" key="22">
    <source>
        <dbReference type="EMBL" id="AMV63508.1"/>
    </source>
</evidence>
<dbReference type="KEGG" id="pdm:ADU72_1409"/>
<evidence type="ECO:0000313" key="20">
    <source>
        <dbReference type="EMBL" id="AMV63386.1"/>
    </source>
</evidence>
<evidence type="ECO:0000313" key="6">
    <source>
        <dbReference type="EMBL" id="AMV61894.1"/>
    </source>
</evidence>
<dbReference type="EMBL" id="CP012288">
    <property type="protein sequence ID" value="AMV67616.1"/>
    <property type="molecule type" value="Genomic_DNA"/>
</dbReference>
<dbReference type="EMBL" id="CP012288">
    <property type="protein sequence ID" value="AMV67722.1"/>
    <property type="molecule type" value="Genomic_DNA"/>
</dbReference>
<sequence>MCYDLIAKTNRKEEIQMSLTNPILCLFEITDPNLIVTGISKERCSTNQRIHVVHATLSYQLLKCPHCGHKSLIKNGTHMSHLRLGTLSGGRYEMHLKRQRYQCKDCSKTCGAKTKLVNRNETFTHNIKHQVIVLARDMLTSKEIAKLCGISPSSVQRILNANIHLAYRVKHLPENLCFDEFRSCNHWMSFNCCDAVSHRRIVTLKDRLSKDIIDYFEARFSVQERAQVQSVTIDMNAEYGSFIHRLFPNAATIIDRFHIIQLAGRALDNERTQTIRTIQDKHSRIYHILKSQWRLFHLDEIKVNDSKAVYLRGINEYMTQQNAIDLALDAFPRFRSVYQTYQGILSAIHQKDANAFQSLLTNYQPTSNQMDITINTFIKNGSALLNSCRYPFSNGPIEGLNRKIKALKRNCFGFRNIDNFFIRISLIHE</sequence>
<dbReference type="EMBL" id="CP012288">
    <property type="protein sequence ID" value="AMV67338.1"/>
    <property type="molecule type" value="Genomic_DNA"/>
</dbReference>
<dbReference type="EMBL" id="CP012275">
    <property type="protein sequence ID" value="AMV62201.1"/>
    <property type="molecule type" value="Genomic_DNA"/>
</dbReference>
<organism evidence="15 59">
    <name type="scientific">Pediococcus damnosus</name>
    <dbReference type="NCBI Taxonomy" id="51663"/>
    <lineage>
        <taxon>Bacteria</taxon>
        <taxon>Bacillati</taxon>
        <taxon>Bacillota</taxon>
        <taxon>Bacilli</taxon>
        <taxon>Lactobacillales</taxon>
        <taxon>Lactobacillaceae</taxon>
        <taxon>Pediococcus</taxon>
    </lineage>
</organism>
<dbReference type="KEGG" id="pdm:ADU72_1691"/>
<dbReference type="KEGG" id="pdm:ADU72_1976"/>
<dbReference type="PANTHER" id="PTHR33498">
    <property type="entry name" value="TRANSPOSASE FOR INSERTION SEQUENCE ELEMENT IS1557"/>
    <property type="match status" value="1"/>
</dbReference>
<dbReference type="EMBL" id="CP012288">
    <property type="protein sequence ID" value="AMV67354.1"/>
    <property type="molecule type" value="Genomic_DNA"/>
</dbReference>
<evidence type="ECO:0000313" key="11">
    <source>
        <dbReference type="EMBL" id="AMV62581.1"/>
    </source>
</evidence>
<evidence type="ECO:0000313" key="51">
    <source>
        <dbReference type="EMBL" id="AMV67812.1"/>
    </source>
</evidence>
<evidence type="ECO:0000259" key="2">
    <source>
        <dbReference type="Pfam" id="PF13542"/>
    </source>
</evidence>
<dbReference type="EMBL" id="CP012275">
    <property type="protein sequence ID" value="AMV62156.1"/>
    <property type="molecule type" value="Genomic_DNA"/>
</dbReference>
<keyword evidence="58" id="KW-1185">Reference proteome</keyword>
<dbReference type="KEGG" id="pdm:ADU72_0290"/>
<evidence type="ECO:0000313" key="35">
    <source>
        <dbReference type="EMBL" id="AMV66930.1"/>
    </source>
</evidence>
<evidence type="ECO:0000259" key="1">
    <source>
        <dbReference type="Pfam" id="PF01610"/>
    </source>
</evidence>
<keyword evidence="55" id="KW-0614">Plasmid</keyword>
<dbReference type="EMBL" id="CP012275">
    <property type="protein sequence ID" value="AMV62389.1"/>
    <property type="molecule type" value="Genomic_DNA"/>
</dbReference>
<evidence type="ECO:0000313" key="47">
    <source>
        <dbReference type="EMBL" id="AMV67722.1"/>
    </source>
</evidence>
<feature type="domain" description="Transposase IS204/IS1001/IS1096/IS1165 zinc-finger" evidence="3">
    <location>
        <begin position="63"/>
        <end position="106"/>
    </location>
</feature>
<dbReference type="KEGG" id="pdm:ADU72_0656"/>
<dbReference type="EMBL" id="CP012291">
    <property type="protein sequence ID" value="AMV68352.1"/>
    <property type="molecule type" value="Genomic_DNA"/>
</dbReference>
<dbReference type="InterPro" id="IPR047951">
    <property type="entry name" value="Transpos_ISL3"/>
</dbReference>
<dbReference type="EMBL" id="CP012275">
    <property type="protein sequence ID" value="AMV63242.1"/>
    <property type="molecule type" value="Genomic_DNA"/>
</dbReference>
<dbReference type="InterPro" id="IPR032877">
    <property type="entry name" value="Transposase_HTH"/>
</dbReference>
<dbReference type="EMBL" id="CP012275">
    <property type="protein sequence ID" value="AMV61828.1"/>
    <property type="molecule type" value="Genomic_DNA"/>
</dbReference>
<dbReference type="EMBL" id="CP012275">
    <property type="protein sequence ID" value="AMV63684.1"/>
    <property type="molecule type" value="Genomic_DNA"/>
</dbReference>
<dbReference type="KEGG" id="pdm:ADU72_1207"/>
<evidence type="ECO:0000313" key="53">
    <source>
        <dbReference type="EMBL" id="AMV67941.1"/>
    </source>
</evidence>
<protein>
    <submittedName>
        <fullName evidence="15">Mobile element protein</fullName>
    </submittedName>
</protein>
<evidence type="ECO:0000313" key="17">
    <source>
        <dbReference type="EMBL" id="AMV63124.1"/>
    </source>
</evidence>
<evidence type="ECO:0000313" key="14">
    <source>
        <dbReference type="EMBL" id="AMV62891.1"/>
    </source>
</evidence>
<evidence type="ECO:0000313" key="33">
    <source>
        <dbReference type="EMBL" id="AMV66708.1"/>
    </source>
</evidence>
<evidence type="ECO:0000313" key="52">
    <source>
        <dbReference type="EMBL" id="AMV67897.1"/>
    </source>
</evidence>
<dbReference type="EMBL" id="CP012275">
    <property type="protein sequence ID" value="AMV62246.1"/>
    <property type="molecule type" value="Genomic_DNA"/>
</dbReference>
<reference evidence="58 59" key="1">
    <citation type="journal article" date="2016" name="PLoS ONE">
        <title>The Identification of Novel Diagnostic Marker Genes for the Detection of Beer Spoiling Pediococcus damnosus Strains Using the BlAst Diagnostic Gene findEr.</title>
        <authorList>
            <person name="Behr J."/>
            <person name="Geissler A.J."/>
            <person name="Schmid J."/>
            <person name="Zehe A."/>
            <person name="Vogel R.F."/>
        </authorList>
    </citation>
    <scope>NUCLEOTIDE SEQUENCE [LARGE SCALE GENOMIC DNA]</scope>
    <source>
        <strain evidence="15 59">TMW 2.1533</strain>
        <strain evidence="27 58">TMW 2.1535</strain>
        <plasmid evidence="55">pL21535-1</plasmid>
        <plasmid evidence="58">pl21535-1</plasmid>
        <plasmid evidence="58">pl21535-3</plasmid>
        <plasmid evidence="56">pL21535-3</plasmid>
    </source>
</reference>
<feature type="domain" description="Transposase IS204/IS1001/IS1096/IS1165 helix-turn-helix" evidence="2">
    <location>
        <begin position="114"/>
        <end position="160"/>
    </location>
</feature>